<gene>
    <name evidence="2" type="ORF">A0H81_09529</name>
</gene>
<feature type="region of interest" description="Disordered" evidence="1">
    <location>
        <begin position="69"/>
        <end position="93"/>
    </location>
</feature>
<feature type="compositionally biased region" description="Basic and acidic residues" evidence="1">
    <location>
        <begin position="70"/>
        <end position="80"/>
    </location>
</feature>
<keyword evidence="3" id="KW-1185">Reference proteome</keyword>
<evidence type="ECO:0000313" key="2">
    <source>
        <dbReference type="EMBL" id="OBZ70735.1"/>
    </source>
</evidence>
<feature type="region of interest" description="Disordered" evidence="1">
    <location>
        <begin position="1"/>
        <end position="57"/>
    </location>
</feature>
<evidence type="ECO:0000256" key="1">
    <source>
        <dbReference type="SAM" id="MobiDB-lite"/>
    </source>
</evidence>
<name>A0A1C7M1C8_GRIFR</name>
<organism evidence="2 3">
    <name type="scientific">Grifola frondosa</name>
    <name type="common">Maitake</name>
    <name type="synonym">Polyporus frondosus</name>
    <dbReference type="NCBI Taxonomy" id="5627"/>
    <lineage>
        <taxon>Eukaryota</taxon>
        <taxon>Fungi</taxon>
        <taxon>Dikarya</taxon>
        <taxon>Basidiomycota</taxon>
        <taxon>Agaricomycotina</taxon>
        <taxon>Agaricomycetes</taxon>
        <taxon>Polyporales</taxon>
        <taxon>Grifolaceae</taxon>
        <taxon>Grifola</taxon>
    </lineage>
</organism>
<comment type="caution">
    <text evidence="2">The sequence shown here is derived from an EMBL/GenBank/DDBJ whole genome shotgun (WGS) entry which is preliminary data.</text>
</comment>
<protein>
    <submittedName>
        <fullName evidence="2">Uncharacterized protein</fullName>
    </submittedName>
</protein>
<accession>A0A1C7M1C8</accession>
<evidence type="ECO:0000313" key="3">
    <source>
        <dbReference type="Proteomes" id="UP000092993"/>
    </source>
</evidence>
<reference evidence="2 3" key="1">
    <citation type="submission" date="2016-03" db="EMBL/GenBank/DDBJ databases">
        <title>Whole genome sequencing of Grifola frondosa 9006-11.</title>
        <authorList>
            <person name="Min B."/>
            <person name="Park H."/>
            <person name="Kim J.-G."/>
            <person name="Cho H."/>
            <person name="Oh Y.-L."/>
            <person name="Kong W.-S."/>
            <person name="Choi I.-G."/>
        </authorList>
    </citation>
    <scope>NUCLEOTIDE SEQUENCE [LARGE SCALE GENOMIC DNA]</scope>
    <source>
        <strain evidence="2 3">9006-11</strain>
    </source>
</reference>
<proteinExistence type="predicted"/>
<feature type="compositionally biased region" description="Low complexity" evidence="1">
    <location>
        <begin position="1"/>
        <end position="14"/>
    </location>
</feature>
<sequence length="109" mass="12309">MRVLSLAEESLLVSPKDEANMTGRRAKNAKEKQMKRQADARASREGRGDPAPERDVQWEQHLKLRLWQKQAKDKKPVEKKVQKKPQSTESKAEVMGTLSPVALVLCSTS</sequence>
<feature type="compositionally biased region" description="Basic and acidic residues" evidence="1">
    <location>
        <begin position="28"/>
        <end position="57"/>
    </location>
</feature>
<dbReference type="AlphaFoldDB" id="A0A1C7M1C8"/>
<dbReference type="Proteomes" id="UP000092993">
    <property type="component" value="Unassembled WGS sequence"/>
</dbReference>
<dbReference type="EMBL" id="LUGG01000013">
    <property type="protein sequence ID" value="OBZ70735.1"/>
    <property type="molecule type" value="Genomic_DNA"/>
</dbReference>